<dbReference type="SUPFAM" id="SSF82171">
    <property type="entry name" value="DPP6 N-terminal domain-like"/>
    <property type="match status" value="1"/>
</dbReference>
<dbReference type="EMBL" id="RJJX01000002">
    <property type="protein sequence ID" value="RUT79714.1"/>
    <property type="molecule type" value="Genomic_DNA"/>
</dbReference>
<dbReference type="Pfam" id="PF00326">
    <property type="entry name" value="Peptidase_S9"/>
    <property type="match status" value="1"/>
</dbReference>
<feature type="domain" description="Peptidase S9 prolyl oligopeptidase catalytic" evidence="3">
    <location>
        <begin position="531"/>
        <end position="725"/>
    </location>
</feature>
<evidence type="ECO:0000259" key="4">
    <source>
        <dbReference type="Pfam" id="PF00930"/>
    </source>
</evidence>
<evidence type="ECO:0000256" key="2">
    <source>
        <dbReference type="SAM" id="SignalP"/>
    </source>
</evidence>
<protein>
    <submittedName>
        <fullName evidence="5">S9 family peptidase</fullName>
    </submittedName>
</protein>
<dbReference type="InterPro" id="IPR002469">
    <property type="entry name" value="Peptidase_S9B_N"/>
</dbReference>
<reference evidence="5 6" key="1">
    <citation type="submission" date="2018-11" db="EMBL/GenBank/DDBJ databases">
        <title>Parancylomarina longa gen. nov., sp. nov., isolated from sediments of southern Okinawa.</title>
        <authorList>
            <person name="Fu T."/>
        </authorList>
    </citation>
    <scope>NUCLEOTIDE SEQUENCE [LARGE SCALE GENOMIC DNA]</scope>
    <source>
        <strain evidence="5 6">T3-2 S1-C</strain>
    </source>
</reference>
<keyword evidence="1" id="KW-0325">Glycoprotein</keyword>
<dbReference type="InterPro" id="IPR001375">
    <property type="entry name" value="Peptidase_S9_cat"/>
</dbReference>
<keyword evidence="2" id="KW-0732">Signal</keyword>
<comment type="caution">
    <text evidence="5">The sequence shown here is derived from an EMBL/GenBank/DDBJ whole genome shotgun (WGS) entry which is preliminary data.</text>
</comment>
<dbReference type="SUPFAM" id="SSF53474">
    <property type="entry name" value="alpha/beta-Hydrolases"/>
    <property type="match status" value="1"/>
</dbReference>
<dbReference type="PANTHER" id="PTHR11731:SF193">
    <property type="entry name" value="DIPEPTIDYL PEPTIDASE 9"/>
    <property type="match status" value="1"/>
</dbReference>
<evidence type="ECO:0000259" key="3">
    <source>
        <dbReference type="Pfam" id="PF00326"/>
    </source>
</evidence>
<dbReference type="Pfam" id="PF00930">
    <property type="entry name" value="DPPIV_N"/>
    <property type="match status" value="1"/>
</dbReference>
<dbReference type="PANTHER" id="PTHR11731">
    <property type="entry name" value="PROTEASE FAMILY S9B,C DIPEPTIDYL-PEPTIDASE IV-RELATED"/>
    <property type="match status" value="1"/>
</dbReference>
<dbReference type="GO" id="GO:0008239">
    <property type="term" value="F:dipeptidyl-peptidase activity"/>
    <property type="evidence" value="ECO:0007669"/>
    <property type="project" value="TreeGrafter"/>
</dbReference>
<proteinExistence type="predicted"/>
<feature type="domain" description="Dipeptidylpeptidase IV N-terminal" evidence="4">
    <location>
        <begin position="95"/>
        <end position="443"/>
    </location>
</feature>
<feature type="signal peptide" evidence="2">
    <location>
        <begin position="1"/>
        <end position="19"/>
    </location>
</feature>
<dbReference type="Gene3D" id="2.140.10.30">
    <property type="entry name" value="Dipeptidylpeptidase IV, N-terminal domain"/>
    <property type="match status" value="1"/>
</dbReference>
<evidence type="ECO:0000313" key="5">
    <source>
        <dbReference type="EMBL" id="RUT79714.1"/>
    </source>
</evidence>
<dbReference type="InterPro" id="IPR050278">
    <property type="entry name" value="Serine_Prot_S9B/DPPIV"/>
</dbReference>
<evidence type="ECO:0000256" key="1">
    <source>
        <dbReference type="ARBA" id="ARBA00023180"/>
    </source>
</evidence>
<dbReference type="OrthoDB" id="9812921at2"/>
<dbReference type="GO" id="GO:0006508">
    <property type="term" value="P:proteolysis"/>
    <property type="evidence" value="ECO:0007669"/>
    <property type="project" value="InterPro"/>
</dbReference>
<feature type="chain" id="PRO_5019443350" evidence="2">
    <location>
        <begin position="20"/>
        <end position="725"/>
    </location>
</feature>
<organism evidence="5 6">
    <name type="scientific">Ancylomarina longa</name>
    <dbReference type="NCBI Taxonomy" id="2487017"/>
    <lineage>
        <taxon>Bacteria</taxon>
        <taxon>Pseudomonadati</taxon>
        <taxon>Bacteroidota</taxon>
        <taxon>Bacteroidia</taxon>
        <taxon>Marinilabiliales</taxon>
        <taxon>Marinifilaceae</taxon>
        <taxon>Ancylomarina</taxon>
    </lineage>
</organism>
<evidence type="ECO:0000313" key="6">
    <source>
        <dbReference type="Proteomes" id="UP000282985"/>
    </source>
</evidence>
<sequence length="725" mass="84036">MKKTILFLFAFLSITVLQAQKSFTLEDITQKGTFHARSVYGLRSMNSGESYTVLKHSMRIEKFSYASGELEEIIFDLSQLGSDKIQRIDSYQFSVDERKILIAGNRKNIYRHSFSAEYFVYDRDKKSLEALSGGRQQLADFSPSGNKVCFFRENNLFVKDLQKGKEMQITFDGKYNHIINGAPDWVYEEEFAFAQGFQWAPDGKRIAYMRFDESKVKQFNMTIFKGSHPEKLENSLYPENYTFKYPKAGEENAKVSVHVYDLDSGDTKTMDVGKESDQYIPRIKWTQNPKVLSIVRMNRHQNHYELLLANVLTGNTHLLYEEKNKAWIDINDDLSFLKDGKHFILTSEKSGFNHIYLYNMQGEEVRQITNGNWEVTKFLGYDELKKLCYYQAAAVSPLQREIYAVDIKGKKATLLSEKKGTNEARFSKGFKYYINYYSSNGQPTLVTLHNAKQDLVRILEDNSDLQKRMQAYTLPKREFFKFKTSEGVELNAWMMKPVNFDETKEYPALLTFYGGPGSQEVLDRYRFDWFDYLAQEGFVVVCVDNRGTGGRGEAFKKCTYMQIQNLEAIDLIETGKYMAKLPFISEDKIGVYGWSFGGQMSSLCMFRGADVFAAGIAVAPVTTYRYYDSIYSERYLRTPQENPKGYDEYAPIYFADQLKGKFLLIHGTADDNVHMQNSLELAEVLVQHNKQFRMHLYTNRNHGIYGGQTRLHLFTMMTDFLKENL</sequence>
<dbReference type="AlphaFoldDB" id="A0A434AYY6"/>
<keyword evidence="6" id="KW-1185">Reference proteome</keyword>
<dbReference type="GO" id="GO:0008236">
    <property type="term" value="F:serine-type peptidase activity"/>
    <property type="evidence" value="ECO:0007669"/>
    <property type="project" value="InterPro"/>
</dbReference>
<gene>
    <name evidence="5" type="ORF">DLK05_03255</name>
</gene>
<name>A0A434AYY6_9BACT</name>
<dbReference type="Proteomes" id="UP000282985">
    <property type="component" value="Unassembled WGS sequence"/>
</dbReference>
<dbReference type="Gene3D" id="3.40.50.1820">
    <property type="entry name" value="alpha/beta hydrolase"/>
    <property type="match status" value="1"/>
</dbReference>
<accession>A0A434AYY6</accession>
<dbReference type="RefSeq" id="WP_127342537.1">
    <property type="nucleotide sequence ID" value="NZ_RJJX01000002.1"/>
</dbReference>
<dbReference type="InterPro" id="IPR029058">
    <property type="entry name" value="AB_hydrolase_fold"/>
</dbReference>
<dbReference type="FunFam" id="3.40.50.1820:FF:000003">
    <property type="entry name" value="Dipeptidyl peptidase 4"/>
    <property type="match status" value="1"/>
</dbReference>